<evidence type="ECO:0000313" key="2">
    <source>
        <dbReference type="EMBL" id="TCS77598.1"/>
    </source>
</evidence>
<dbReference type="InterPro" id="IPR036366">
    <property type="entry name" value="PGBDSf"/>
</dbReference>
<dbReference type="InterPro" id="IPR036365">
    <property type="entry name" value="PGBD-like_sf"/>
</dbReference>
<name>A0A4R3K4A1_9BACI</name>
<dbReference type="Gene3D" id="1.10.101.10">
    <property type="entry name" value="PGBD-like superfamily/PGBD"/>
    <property type="match status" value="1"/>
</dbReference>
<dbReference type="RefSeq" id="WP_243643848.1">
    <property type="nucleotide sequence ID" value="NZ_SMAB01000037.1"/>
</dbReference>
<dbReference type="Proteomes" id="UP000295788">
    <property type="component" value="Unassembled WGS sequence"/>
</dbReference>
<dbReference type="AlphaFoldDB" id="A0A4R3K4A1"/>
<dbReference type="Pfam" id="PF01471">
    <property type="entry name" value="PG_binding_1"/>
    <property type="match status" value="1"/>
</dbReference>
<evidence type="ECO:0000313" key="3">
    <source>
        <dbReference type="Proteomes" id="UP000295788"/>
    </source>
</evidence>
<organism evidence="2 3">
    <name type="scientific">Tepidibacillus fermentans</name>
    <dbReference type="NCBI Taxonomy" id="1281767"/>
    <lineage>
        <taxon>Bacteria</taxon>
        <taxon>Bacillati</taxon>
        <taxon>Bacillota</taxon>
        <taxon>Bacilli</taxon>
        <taxon>Bacillales</taxon>
        <taxon>Bacillaceae</taxon>
        <taxon>Tepidibacillus</taxon>
    </lineage>
</organism>
<reference evidence="2 3" key="1">
    <citation type="submission" date="2019-03" db="EMBL/GenBank/DDBJ databases">
        <title>Genomic Encyclopedia of Type Strains, Phase IV (KMG-IV): sequencing the most valuable type-strain genomes for metagenomic binning, comparative biology and taxonomic classification.</title>
        <authorList>
            <person name="Goeker M."/>
        </authorList>
    </citation>
    <scope>NUCLEOTIDE SEQUENCE [LARGE SCALE GENOMIC DNA]</scope>
    <source>
        <strain evidence="2 3">DSM 23802</strain>
    </source>
</reference>
<accession>A0A4R3K4A1</accession>
<dbReference type="EMBL" id="SMAB01000037">
    <property type="protein sequence ID" value="TCS77598.1"/>
    <property type="molecule type" value="Genomic_DNA"/>
</dbReference>
<protein>
    <submittedName>
        <fullName evidence="2">Putative peptidoglycan binding protein</fullName>
    </submittedName>
</protein>
<dbReference type="SUPFAM" id="SSF47090">
    <property type="entry name" value="PGBD-like"/>
    <property type="match status" value="1"/>
</dbReference>
<keyword evidence="3" id="KW-1185">Reference proteome</keyword>
<sequence length="328" mass="36234">MYVVDGAGRIYYPSNYTNYLWSGQTLRRGDRNDYVKTLQSWLYKAGFNPGAIDGIYGANTEKAVKEFQKKVGITADGIAGKQTYQALQNYSGTKTPTSQSTSSSIEQKDKVEISREANQLFTVQQKASKSWIDTVTSWVKSTAGWLKKAGEFVLEAAEDGLDFLVLDDIRTLFDPNADNSAKVLSLISLFPAGKVTKAGKIFSLLEKYGKDEIVDTVVGMGKVIKYNDRAVLMEGNVREGWQHILAGHVIGKAGKTLFPKHMGEGEIKNLIMESVEKGRIRTKHPDGTVEYVYNPGKYGISEMITVVSKDGIIRTSYPTKGNSVVTKK</sequence>
<dbReference type="InterPro" id="IPR002477">
    <property type="entry name" value="Peptidoglycan-bd-like"/>
</dbReference>
<gene>
    <name evidence="2" type="ORF">EDD72_1372</name>
</gene>
<evidence type="ECO:0000259" key="1">
    <source>
        <dbReference type="Pfam" id="PF01471"/>
    </source>
</evidence>
<proteinExistence type="predicted"/>
<comment type="caution">
    <text evidence="2">The sequence shown here is derived from an EMBL/GenBank/DDBJ whole genome shotgun (WGS) entry which is preliminary data.</text>
</comment>
<feature type="domain" description="Peptidoglycan binding-like" evidence="1">
    <location>
        <begin position="32"/>
        <end position="87"/>
    </location>
</feature>